<dbReference type="Pfam" id="PF13692">
    <property type="entry name" value="Glyco_trans_1_4"/>
    <property type="match status" value="1"/>
</dbReference>
<dbReference type="Gene3D" id="3.40.50.2000">
    <property type="entry name" value="Glycogen Phosphorylase B"/>
    <property type="match status" value="2"/>
</dbReference>
<dbReference type="EMBL" id="JAWLKH010000036">
    <property type="protein sequence ID" value="MDV6314525.1"/>
    <property type="molecule type" value="Genomic_DNA"/>
</dbReference>
<gene>
    <name evidence="1" type="ORF">R3Q15_22055</name>
</gene>
<keyword evidence="1" id="KW-0808">Transferase</keyword>
<organism evidence="1 2">
    <name type="scientific">Gordonia amicalis</name>
    <dbReference type="NCBI Taxonomy" id="89053"/>
    <lineage>
        <taxon>Bacteria</taxon>
        <taxon>Bacillati</taxon>
        <taxon>Actinomycetota</taxon>
        <taxon>Actinomycetes</taxon>
        <taxon>Mycobacteriales</taxon>
        <taxon>Gordoniaceae</taxon>
        <taxon>Gordonia</taxon>
    </lineage>
</organism>
<evidence type="ECO:0000313" key="2">
    <source>
        <dbReference type="Proteomes" id="UP001185922"/>
    </source>
</evidence>
<proteinExistence type="predicted"/>
<comment type="caution">
    <text evidence="1">The sequence shown here is derived from an EMBL/GenBank/DDBJ whole genome shotgun (WGS) entry which is preliminary data.</text>
</comment>
<keyword evidence="1" id="KW-0328">Glycosyltransferase</keyword>
<reference evidence="1" key="1">
    <citation type="submission" date="2023-10" db="EMBL/GenBank/DDBJ databases">
        <title>Development of a sustainable strategy for remediation of hydrocarbon-contaminated territories based on the waste exchange concept.</title>
        <authorList>
            <person name="Krivoruchko A."/>
        </authorList>
    </citation>
    <scope>NUCLEOTIDE SEQUENCE</scope>
    <source>
        <strain evidence="1">IEGM 1279</strain>
    </source>
</reference>
<sequence length="338" mass="38698">MTVLLSLKRPDGTTRFVDQIVSERPDSMHVLYFSWREALRGKYDVFHVHWPEWLVRHSNPIVRAGKYFLMTVFLIRLKVRRTPVIRTIHNQTPHRPGTRAEALLVSALDHLTDNYIALNPFADTTSNVTLIRHGHYKDQFGRHRFSEVEPNSILFFGRIEPYKNVDKLIEKFAEMQSESATLRLVGAIEEHAFPDKAASLRAAAASHRRISTKFQFLSDADLVAEVTRAQLVVLPYTEMYNSGALLVALSLGRPVLAPRTEVNEWIQSEVGSRWLNLYKELTSDTLHAALRSAGDRSASAYPDLANRDWKAVSQQHYLTYQRVRNQSPRPKRSVKKGA</sequence>
<accession>A0AAE4R6R6</accession>
<dbReference type="SUPFAM" id="SSF53756">
    <property type="entry name" value="UDP-Glycosyltransferase/glycogen phosphorylase"/>
    <property type="match status" value="1"/>
</dbReference>
<dbReference type="Proteomes" id="UP001185922">
    <property type="component" value="Unassembled WGS sequence"/>
</dbReference>
<evidence type="ECO:0000313" key="1">
    <source>
        <dbReference type="EMBL" id="MDV6314525.1"/>
    </source>
</evidence>
<dbReference type="PANTHER" id="PTHR12526">
    <property type="entry name" value="GLYCOSYLTRANSFERASE"/>
    <property type="match status" value="1"/>
</dbReference>
<dbReference type="EC" id="2.4.-.-" evidence="1"/>
<dbReference type="GO" id="GO:0016757">
    <property type="term" value="F:glycosyltransferase activity"/>
    <property type="evidence" value="ECO:0007669"/>
    <property type="project" value="UniProtKB-KW"/>
</dbReference>
<dbReference type="RefSeq" id="WP_193748670.1">
    <property type="nucleotide sequence ID" value="NZ_CP096596.1"/>
</dbReference>
<name>A0AAE4R6R6_9ACTN</name>
<protein>
    <submittedName>
        <fullName evidence="1">Glycosyltransferase</fullName>
        <ecNumber evidence="1">2.4.-.-</ecNumber>
    </submittedName>
</protein>
<dbReference type="AlphaFoldDB" id="A0AAE4R6R6"/>